<dbReference type="PROSITE" id="PS00134">
    <property type="entry name" value="TRYPSIN_HIS"/>
    <property type="match status" value="1"/>
</dbReference>
<keyword evidence="2" id="KW-0325">Glycoprotein</keyword>
<dbReference type="SMART" id="SM00020">
    <property type="entry name" value="Tryp_SPc"/>
    <property type="match status" value="1"/>
</dbReference>
<reference evidence="5" key="1">
    <citation type="submission" date="2021-05" db="EMBL/GenBank/DDBJ databases">
        <authorList>
            <person name="Alioto T."/>
            <person name="Alioto T."/>
            <person name="Gomez Garrido J."/>
        </authorList>
    </citation>
    <scope>NUCLEOTIDE SEQUENCE</scope>
</reference>
<evidence type="ECO:0000256" key="1">
    <source>
        <dbReference type="ARBA" id="ARBA00023157"/>
    </source>
</evidence>
<name>A0A8D8AXV5_CULPI</name>
<keyword evidence="5" id="KW-0378">Hydrolase</keyword>
<dbReference type="GO" id="GO:0006508">
    <property type="term" value="P:proteolysis"/>
    <property type="evidence" value="ECO:0007669"/>
    <property type="project" value="UniProtKB-KW"/>
</dbReference>
<proteinExistence type="inferred from homology"/>
<dbReference type="PANTHER" id="PTHR24256">
    <property type="entry name" value="TRYPTASE-RELATED"/>
    <property type="match status" value="1"/>
</dbReference>
<accession>A0A8D8AXV5</accession>
<evidence type="ECO:0000256" key="3">
    <source>
        <dbReference type="ARBA" id="ARBA00024195"/>
    </source>
</evidence>
<evidence type="ECO:0000313" key="5">
    <source>
        <dbReference type="EMBL" id="CAG6463660.1"/>
    </source>
</evidence>
<dbReference type="GO" id="GO:0004252">
    <property type="term" value="F:serine-type endopeptidase activity"/>
    <property type="evidence" value="ECO:0007669"/>
    <property type="project" value="InterPro"/>
</dbReference>
<evidence type="ECO:0000256" key="2">
    <source>
        <dbReference type="ARBA" id="ARBA00023180"/>
    </source>
</evidence>
<organism evidence="5">
    <name type="scientific">Culex pipiens</name>
    <name type="common">House mosquito</name>
    <dbReference type="NCBI Taxonomy" id="7175"/>
    <lineage>
        <taxon>Eukaryota</taxon>
        <taxon>Metazoa</taxon>
        <taxon>Ecdysozoa</taxon>
        <taxon>Arthropoda</taxon>
        <taxon>Hexapoda</taxon>
        <taxon>Insecta</taxon>
        <taxon>Pterygota</taxon>
        <taxon>Neoptera</taxon>
        <taxon>Endopterygota</taxon>
        <taxon>Diptera</taxon>
        <taxon>Nematocera</taxon>
        <taxon>Culicoidea</taxon>
        <taxon>Culicidae</taxon>
        <taxon>Culicinae</taxon>
        <taxon>Culicini</taxon>
        <taxon>Culex</taxon>
        <taxon>Culex</taxon>
    </lineage>
</organism>
<evidence type="ECO:0000259" key="4">
    <source>
        <dbReference type="PROSITE" id="PS50240"/>
    </source>
</evidence>
<dbReference type="InterPro" id="IPR001254">
    <property type="entry name" value="Trypsin_dom"/>
</dbReference>
<dbReference type="PROSITE" id="PS50240">
    <property type="entry name" value="TRYPSIN_DOM"/>
    <property type="match status" value="1"/>
</dbReference>
<comment type="similarity">
    <text evidence="3">Belongs to the peptidase S1 family. CLIP subfamily.</text>
</comment>
<dbReference type="Pfam" id="PF00089">
    <property type="entry name" value="Trypsin"/>
    <property type="match status" value="1"/>
</dbReference>
<dbReference type="InterPro" id="IPR043504">
    <property type="entry name" value="Peptidase_S1_PA_chymotrypsin"/>
</dbReference>
<dbReference type="AlphaFoldDB" id="A0A8D8AXV5"/>
<dbReference type="InterPro" id="IPR051487">
    <property type="entry name" value="Ser/Thr_Proteases_Immune/Dev"/>
</dbReference>
<protein>
    <submittedName>
        <fullName evidence="5">Serine protease easter</fullName>
    </submittedName>
</protein>
<sequence length="291" mass="32526">MLSQTKQQNVSIETNTNNTRMQLKWETLQRTCEMNSSDFIELRCSIDYSEKRNITVACQKQPTKLTLAKLQGYCCAQSKFRSNNHTWLAQLIDFSGNIVCDGTLISDRHVLTAAHCALKEIAFIRLGQHDCDKCEVQTIQMKTAVIHEFYDSSKKTNDIALVILKQAANIRSNFVRPICLPLATATLNSGNSKELRLTGSNFETRQTVSRAVAFLEKRKCKKNTSAQLDDRKLCVDLIDGSSIESGAVLHSLNKDNTGVIQYGIATFGGSGATGVFLKVSYYIDWILNHSE</sequence>
<dbReference type="Gene3D" id="2.40.10.10">
    <property type="entry name" value="Trypsin-like serine proteases"/>
    <property type="match status" value="2"/>
</dbReference>
<keyword evidence="5" id="KW-0645">Protease</keyword>
<dbReference type="EMBL" id="HBUE01049062">
    <property type="protein sequence ID" value="CAG6463660.1"/>
    <property type="molecule type" value="Transcribed_RNA"/>
</dbReference>
<dbReference type="InterPro" id="IPR018114">
    <property type="entry name" value="TRYPSIN_HIS"/>
</dbReference>
<dbReference type="InterPro" id="IPR009003">
    <property type="entry name" value="Peptidase_S1_PA"/>
</dbReference>
<feature type="domain" description="Peptidase S1" evidence="4">
    <location>
        <begin position="69"/>
        <end position="291"/>
    </location>
</feature>
<dbReference type="SUPFAM" id="SSF50494">
    <property type="entry name" value="Trypsin-like serine proteases"/>
    <property type="match status" value="1"/>
</dbReference>
<keyword evidence="1" id="KW-1015">Disulfide bond</keyword>